<dbReference type="RefSeq" id="XP_007418205.1">
    <property type="nucleotide sequence ID" value="XM_007418143.1"/>
</dbReference>
<dbReference type="VEuPathDB" id="FungiDB:MELLADRAFT_113455"/>
<dbReference type="KEGG" id="mlr:MELLADRAFT_113455"/>
<dbReference type="OrthoDB" id="2506710at2759"/>
<dbReference type="GeneID" id="18924988"/>
<evidence type="ECO:0000256" key="1">
    <source>
        <dbReference type="SAM" id="MobiDB-lite"/>
    </source>
</evidence>
<dbReference type="EMBL" id="GL883174">
    <property type="protein sequence ID" value="EGF98556.1"/>
    <property type="molecule type" value="Genomic_DNA"/>
</dbReference>
<dbReference type="HOGENOM" id="CLU_780935_0_0_1"/>
<feature type="region of interest" description="Disordered" evidence="1">
    <location>
        <begin position="202"/>
        <end position="227"/>
    </location>
</feature>
<protein>
    <submittedName>
        <fullName evidence="2">Uncharacterized protein</fullName>
    </submittedName>
</protein>
<dbReference type="InParanoid" id="F4S9X3"/>
<gene>
    <name evidence="2" type="ORF">MELLADRAFT_113455</name>
</gene>
<keyword evidence="3" id="KW-1185">Reference proteome</keyword>
<accession>F4S9X3</accession>
<evidence type="ECO:0000313" key="2">
    <source>
        <dbReference type="EMBL" id="EGF98556.1"/>
    </source>
</evidence>
<sequence>MKQLQTSVNKQDEELTLMRSHNEEVIKLLSNLTLEQLRHDQVRPLEVAAAANQRQTPPHMTMRPVIESHDRKLPTIETVQVSQQYEHTEEEVEWSRNVESLGKTEKGKNREITIKHETPPDNELTMVNAEPVKWLVTQKKRLQAAQPSISKEEVIDKILEQCTGDLDHAVRSRLGTEDDFVRFTTIFEEVVRRTSIGRQRPLNKPNLDWKTQATSGSSAATKPNIAKPPVVRVPGKCDTCGSTESGHDFRACRRKSKNINVIEGDCASEPHTPTGEELEIIFNDDHDSLYDDGEYRVVQDDSLQIADISHLEEEFRILERAIPSLPLASSTTYGPVGKGILSQHREKTTSVLRAA</sequence>
<reference evidence="3" key="1">
    <citation type="journal article" date="2011" name="Proc. Natl. Acad. Sci. U.S.A.">
        <title>Obligate biotrophy features unraveled by the genomic analysis of rust fungi.</title>
        <authorList>
            <person name="Duplessis S."/>
            <person name="Cuomo C.A."/>
            <person name="Lin Y.-C."/>
            <person name="Aerts A."/>
            <person name="Tisserant E."/>
            <person name="Veneault-Fourrey C."/>
            <person name="Joly D.L."/>
            <person name="Hacquard S."/>
            <person name="Amselem J."/>
            <person name="Cantarel B.L."/>
            <person name="Chiu R."/>
            <person name="Coutinho P.M."/>
            <person name="Feau N."/>
            <person name="Field M."/>
            <person name="Frey P."/>
            <person name="Gelhaye E."/>
            <person name="Goldberg J."/>
            <person name="Grabherr M.G."/>
            <person name="Kodira C.D."/>
            <person name="Kohler A."/>
            <person name="Kuees U."/>
            <person name="Lindquist E.A."/>
            <person name="Lucas S.M."/>
            <person name="Mago R."/>
            <person name="Mauceli E."/>
            <person name="Morin E."/>
            <person name="Murat C."/>
            <person name="Pangilinan J.L."/>
            <person name="Park R."/>
            <person name="Pearson M."/>
            <person name="Quesneville H."/>
            <person name="Rouhier N."/>
            <person name="Sakthikumar S."/>
            <person name="Salamov A.A."/>
            <person name="Schmutz J."/>
            <person name="Selles B."/>
            <person name="Shapiro H."/>
            <person name="Tanguay P."/>
            <person name="Tuskan G.A."/>
            <person name="Henrissat B."/>
            <person name="Van de Peer Y."/>
            <person name="Rouze P."/>
            <person name="Ellis J.G."/>
            <person name="Dodds P.N."/>
            <person name="Schein J.E."/>
            <person name="Zhong S."/>
            <person name="Hamelin R.C."/>
            <person name="Grigoriev I.V."/>
            <person name="Szabo L.J."/>
            <person name="Martin F."/>
        </authorList>
    </citation>
    <scope>NUCLEOTIDE SEQUENCE [LARGE SCALE GENOMIC DNA]</scope>
    <source>
        <strain evidence="3">98AG31 / pathotype 3-4-7</strain>
    </source>
</reference>
<evidence type="ECO:0000313" key="3">
    <source>
        <dbReference type="Proteomes" id="UP000001072"/>
    </source>
</evidence>
<feature type="compositionally biased region" description="Polar residues" evidence="1">
    <location>
        <begin position="209"/>
        <end position="221"/>
    </location>
</feature>
<proteinExistence type="predicted"/>
<dbReference type="Proteomes" id="UP000001072">
    <property type="component" value="Unassembled WGS sequence"/>
</dbReference>
<name>F4S9X3_MELLP</name>
<organism evidence="3">
    <name type="scientific">Melampsora larici-populina (strain 98AG31 / pathotype 3-4-7)</name>
    <name type="common">Poplar leaf rust fungus</name>
    <dbReference type="NCBI Taxonomy" id="747676"/>
    <lineage>
        <taxon>Eukaryota</taxon>
        <taxon>Fungi</taxon>
        <taxon>Dikarya</taxon>
        <taxon>Basidiomycota</taxon>
        <taxon>Pucciniomycotina</taxon>
        <taxon>Pucciniomycetes</taxon>
        <taxon>Pucciniales</taxon>
        <taxon>Melampsoraceae</taxon>
        <taxon>Melampsora</taxon>
    </lineage>
</organism>
<dbReference type="STRING" id="747676.F4S9X3"/>
<dbReference type="AlphaFoldDB" id="F4S9X3"/>